<proteinExistence type="predicted"/>
<sequence>MRPKSTWSSSLDAWCVGSNVSRPGLPLSLLSGLGHELLRVQRSAGSSHQTGRRMGLDGGAAKGVASSETEGGVRCGKLGEWAGFEGWLYVGAVARSEVRGRIETL</sequence>
<comment type="caution">
    <text evidence="2">The sequence shown here is derived from an EMBL/GenBank/DDBJ whole genome shotgun (WGS) entry which is preliminary data.</text>
</comment>
<reference evidence="2 3" key="1">
    <citation type="journal article" date="2024" name="G3 (Bethesda)">
        <title>Genome assembly of Hibiscus sabdariffa L. provides insights into metabolisms of medicinal natural products.</title>
        <authorList>
            <person name="Kim T."/>
        </authorList>
    </citation>
    <scope>NUCLEOTIDE SEQUENCE [LARGE SCALE GENOMIC DNA]</scope>
    <source>
        <strain evidence="2">TK-2024</strain>
        <tissue evidence="2">Old leaves</tissue>
    </source>
</reference>
<name>A0ABR2DZG8_9ROSI</name>
<dbReference type="Proteomes" id="UP001472677">
    <property type="component" value="Unassembled WGS sequence"/>
</dbReference>
<feature type="region of interest" description="Disordered" evidence="1">
    <location>
        <begin position="41"/>
        <end position="72"/>
    </location>
</feature>
<organism evidence="2 3">
    <name type="scientific">Hibiscus sabdariffa</name>
    <name type="common">roselle</name>
    <dbReference type="NCBI Taxonomy" id="183260"/>
    <lineage>
        <taxon>Eukaryota</taxon>
        <taxon>Viridiplantae</taxon>
        <taxon>Streptophyta</taxon>
        <taxon>Embryophyta</taxon>
        <taxon>Tracheophyta</taxon>
        <taxon>Spermatophyta</taxon>
        <taxon>Magnoliopsida</taxon>
        <taxon>eudicotyledons</taxon>
        <taxon>Gunneridae</taxon>
        <taxon>Pentapetalae</taxon>
        <taxon>rosids</taxon>
        <taxon>malvids</taxon>
        <taxon>Malvales</taxon>
        <taxon>Malvaceae</taxon>
        <taxon>Malvoideae</taxon>
        <taxon>Hibiscus</taxon>
    </lineage>
</organism>
<protein>
    <submittedName>
        <fullName evidence="2">Uncharacterized protein</fullName>
    </submittedName>
</protein>
<accession>A0ABR2DZG8</accession>
<dbReference type="EMBL" id="JBBPBM010000020">
    <property type="protein sequence ID" value="KAK8550324.1"/>
    <property type="molecule type" value="Genomic_DNA"/>
</dbReference>
<evidence type="ECO:0000313" key="3">
    <source>
        <dbReference type="Proteomes" id="UP001472677"/>
    </source>
</evidence>
<gene>
    <name evidence="2" type="ORF">V6N12_039038</name>
</gene>
<keyword evidence="3" id="KW-1185">Reference proteome</keyword>
<evidence type="ECO:0000256" key="1">
    <source>
        <dbReference type="SAM" id="MobiDB-lite"/>
    </source>
</evidence>
<evidence type="ECO:0000313" key="2">
    <source>
        <dbReference type="EMBL" id="KAK8550324.1"/>
    </source>
</evidence>